<proteinExistence type="predicted"/>
<keyword evidence="2" id="KW-1185">Reference proteome</keyword>
<dbReference type="Proteomes" id="UP000092695">
    <property type="component" value="Chromosome"/>
</dbReference>
<dbReference type="EMBL" id="CP016268">
    <property type="protein sequence ID" value="ANO52080.1"/>
    <property type="molecule type" value="Genomic_DNA"/>
</dbReference>
<dbReference type="KEGG" id="woc:BA177_13515"/>
<name>A0A193LHS7_9GAMM</name>
<dbReference type="AlphaFoldDB" id="A0A193LHS7"/>
<dbReference type="RefSeq" id="WP_068617058.1">
    <property type="nucleotide sequence ID" value="NZ_CP016268.1"/>
</dbReference>
<reference evidence="1 2" key="1">
    <citation type="submission" date="2016-06" db="EMBL/GenBank/DDBJ databases">
        <title>Complete genome sequence of a deep-branching marine Gamma Proteobacterium Woeseia oceani type strain XK5.</title>
        <authorList>
            <person name="Mu D."/>
            <person name="Du Z."/>
        </authorList>
    </citation>
    <scope>NUCLEOTIDE SEQUENCE [LARGE SCALE GENOMIC DNA]</scope>
    <source>
        <strain evidence="1 2">XK5</strain>
    </source>
</reference>
<evidence type="ECO:0000313" key="2">
    <source>
        <dbReference type="Proteomes" id="UP000092695"/>
    </source>
</evidence>
<accession>A0A193LHS7</accession>
<evidence type="ECO:0000313" key="1">
    <source>
        <dbReference type="EMBL" id="ANO52080.1"/>
    </source>
</evidence>
<protein>
    <submittedName>
        <fullName evidence="1">Uncharacterized protein</fullName>
    </submittedName>
</protein>
<sequence length="114" mass="13193">MNGMAKVVLLAVPIGLFLWLFDVSLNPEFALPADVKVADPMQEQLYERCFAAEDAVIHEQAFGTIDNPDVQREFISMHREDAHASCRQRYPERLVDEHRGLQFNLIDLRYRFAD</sequence>
<organism evidence="1 2">
    <name type="scientific">Woeseia oceani</name>
    <dbReference type="NCBI Taxonomy" id="1548547"/>
    <lineage>
        <taxon>Bacteria</taxon>
        <taxon>Pseudomonadati</taxon>
        <taxon>Pseudomonadota</taxon>
        <taxon>Gammaproteobacteria</taxon>
        <taxon>Woeseiales</taxon>
        <taxon>Woeseiaceae</taxon>
        <taxon>Woeseia</taxon>
    </lineage>
</organism>
<gene>
    <name evidence="1" type="ORF">BA177_13515</name>
</gene>